<keyword evidence="20" id="KW-1185">Reference proteome</keyword>
<evidence type="ECO:0000256" key="16">
    <source>
        <dbReference type="ARBA" id="ARBA00032243"/>
    </source>
</evidence>
<comment type="catalytic activity">
    <reaction evidence="17">
        <text>ATP + H2O = ADP + phosphate + H(+)</text>
        <dbReference type="Rhea" id="RHEA:13065"/>
        <dbReference type="ChEBI" id="CHEBI:15377"/>
        <dbReference type="ChEBI" id="CHEBI:15378"/>
        <dbReference type="ChEBI" id="CHEBI:30616"/>
        <dbReference type="ChEBI" id="CHEBI:43474"/>
        <dbReference type="ChEBI" id="CHEBI:456216"/>
    </reaction>
</comment>
<feature type="domain" description="CRESS-DNA virus Rep endonuclease" evidence="18">
    <location>
        <begin position="1"/>
        <end position="48"/>
    </location>
</feature>
<keyword evidence="4" id="KW-0808">Transferase</keyword>
<dbReference type="GO" id="GO:0003723">
    <property type="term" value="F:RNA binding"/>
    <property type="evidence" value="ECO:0007669"/>
    <property type="project" value="InterPro"/>
</dbReference>
<organism evidence="19 20">
    <name type="scientific">Circular ssDNA virus sp</name>
    <dbReference type="NCBI Taxonomy" id="2805939"/>
    <lineage>
        <taxon>Viruses</taxon>
    </lineage>
</organism>
<dbReference type="Gene3D" id="3.40.1310.20">
    <property type="match status" value="1"/>
</dbReference>
<evidence type="ECO:0000256" key="13">
    <source>
        <dbReference type="ARBA" id="ARBA00023125"/>
    </source>
</evidence>
<dbReference type="GO" id="GO:0000166">
    <property type="term" value="F:nucleotide binding"/>
    <property type="evidence" value="ECO:0007669"/>
    <property type="project" value="UniProtKB-KW"/>
</dbReference>
<proteinExistence type="inferred from homology"/>
<dbReference type="GO" id="GO:0004519">
    <property type="term" value="F:endonuclease activity"/>
    <property type="evidence" value="ECO:0007669"/>
    <property type="project" value="UniProtKB-KW"/>
</dbReference>
<evidence type="ECO:0000256" key="9">
    <source>
        <dbReference type="ARBA" id="ARBA00022741"/>
    </source>
</evidence>
<dbReference type="SUPFAM" id="SSF52540">
    <property type="entry name" value="P-loop containing nucleoside triphosphate hydrolases"/>
    <property type="match status" value="1"/>
</dbReference>
<dbReference type="GO" id="GO:0003724">
    <property type="term" value="F:RNA helicase activity"/>
    <property type="evidence" value="ECO:0007669"/>
    <property type="project" value="InterPro"/>
</dbReference>
<dbReference type="Pfam" id="PF00910">
    <property type="entry name" value="RNA_helicase"/>
    <property type="match status" value="1"/>
</dbReference>
<evidence type="ECO:0000256" key="10">
    <source>
        <dbReference type="ARBA" id="ARBA00022759"/>
    </source>
</evidence>
<feature type="non-terminal residue" evidence="19">
    <location>
        <position position="1"/>
    </location>
</feature>
<dbReference type="GO" id="GO:0006260">
    <property type="term" value="P:DNA replication"/>
    <property type="evidence" value="ECO:0007669"/>
    <property type="project" value="UniProtKB-KW"/>
</dbReference>
<keyword evidence="12" id="KW-0190">Covalent protein-DNA linkage</keyword>
<evidence type="ECO:0000259" key="18">
    <source>
        <dbReference type="PROSITE" id="PS52020"/>
    </source>
</evidence>
<evidence type="ECO:0000256" key="8">
    <source>
        <dbReference type="ARBA" id="ARBA00022723"/>
    </source>
</evidence>
<dbReference type="EMBL" id="KU043415">
    <property type="protein sequence ID" value="APG55804.1"/>
    <property type="molecule type" value="Genomic_DNA"/>
</dbReference>
<evidence type="ECO:0000256" key="6">
    <source>
        <dbReference type="ARBA" id="ARBA00022705"/>
    </source>
</evidence>
<dbReference type="PROSITE" id="PS52020">
    <property type="entry name" value="CRESS_DNA_REP"/>
    <property type="match status" value="1"/>
</dbReference>
<evidence type="ECO:0000256" key="4">
    <source>
        <dbReference type="ARBA" id="ARBA00022679"/>
    </source>
</evidence>
<name>A0A1W5PVT9_9VIRU</name>
<dbReference type="GO" id="GO:0016787">
    <property type="term" value="F:hydrolase activity"/>
    <property type="evidence" value="ECO:0007669"/>
    <property type="project" value="UniProtKB-KW"/>
</dbReference>
<evidence type="ECO:0000313" key="19">
    <source>
        <dbReference type="EMBL" id="APG55804.1"/>
    </source>
</evidence>
<dbReference type="Gene3D" id="3.40.50.300">
    <property type="entry name" value="P-loop containing nucleotide triphosphate hydrolases"/>
    <property type="match status" value="1"/>
</dbReference>
<evidence type="ECO:0000256" key="14">
    <source>
        <dbReference type="ARBA" id="ARBA00023268"/>
    </source>
</evidence>
<keyword evidence="11" id="KW-0378">Hydrolase</keyword>
<dbReference type="Proteomes" id="UP000271013">
    <property type="component" value="Segment"/>
</dbReference>
<evidence type="ECO:0000313" key="20">
    <source>
        <dbReference type="Proteomes" id="UP000271013"/>
    </source>
</evidence>
<dbReference type="InterPro" id="IPR027417">
    <property type="entry name" value="P-loop_NTPase"/>
</dbReference>
<evidence type="ECO:0000256" key="2">
    <source>
        <dbReference type="ARBA" id="ARBA00004147"/>
    </source>
</evidence>
<keyword evidence="8" id="KW-0479">Metal-binding</keyword>
<dbReference type="InterPro" id="IPR049912">
    <property type="entry name" value="CRESS_DNA_REP"/>
</dbReference>
<keyword evidence="13" id="KW-0238">DNA-binding</keyword>
<dbReference type="GO" id="GO:0046872">
    <property type="term" value="F:metal ion binding"/>
    <property type="evidence" value="ECO:0007669"/>
    <property type="project" value="UniProtKB-KW"/>
</dbReference>
<evidence type="ECO:0000256" key="15">
    <source>
        <dbReference type="ARBA" id="ARBA00030754"/>
    </source>
</evidence>
<evidence type="ECO:0000256" key="1">
    <source>
        <dbReference type="ARBA" id="ARBA00001936"/>
    </source>
</evidence>
<keyword evidence="14" id="KW-0511">Multifunctional enzyme</keyword>
<accession>A0A1W5PVT9</accession>
<dbReference type="GO" id="GO:0003677">
    <property type="term" value="F:DNA binding"/>
    <property type="evidence" value="ECO:0007669"/>
    <property type="project" value="UniProtKB-KW"/>
</dbReference>
<protein>
    <recommendedName>
        <fullName evidence="15">ATP-dependent helicase Rep</fullName>
    </recommendedName>
    <alternativeName>
        <fullName evidence="16">RepP</fullName>
    </alternativeName>
</protein>
<comment type="subcellular location">
    <subcellularLocation>
        <location evidence="2">Host nucleus</location>
    </subcellularLocation>
</comment>
<dbReference type="InterPro" id="IPR000605">
    <property type="entry name" value="Helicase_SF3_ssDNA/RNA_vir"/>
</dbReference>
<keyword evidence="10" id="KW-0255">Endonuclease</keyword>
<evidence type="ECO:0000256" key="17">
    <source>
        <dbReference type="ARBA" id="ARBA00049360"/>
    </source>
</evidence>
<dbReference type="GO" id="GO:0042025">
    <property type="term" value="C:host cell nucleus"/>
    <property type="evidence" value="ECO:0007669"/>
    <property type="project" value="UniProtKB-SubCell"/>
</dbReference>
<reference evidence="19 20" key="1">
    <citation type="submission" date="2015-11" db="EMBL/GenBank/DDBJ databases">
        <title>Gut virome of resus macaques with acute and chronic diarrhea versus healthy controlls.</title>
        <authorList>
            <person name="Kapusinszky B."/>
            <person name="Ardeshir A."/>
            <person name="Mulvaney U."/>
            <person name="Deng X."/>
            <person name="Delwart E.L."/>
        </authorList>
    </citation>
    <scope>NUCLEOTIDE SEQUENCE [LARGE SCALE GENOMIC DNA]</scope>
    <source>
        <strain evidence="19">Cg6319</strain>
    </source>
</reference>
<evidence type="ECO:0000256" key="12">
    <source>
        <dbReference type="ARBA" id="ARBA00023124"/>
    </source>
</evidence>
<evidence type="ECO:0000256" key="7">
    <source>
        <dbReference type="ARBA" id="ARBA00022722"/>
    </source>
</evidence>
<sequence length="228" mass="26921">IYYNSQNTFKQVKNKYPVADIEKAMGTPEQATKYVTKEGEKLFEYGTCPASKRIDDVWKEAVDAFKKGEGDKESKLYARYQKFFDNLEAKSRVYSEYNGELKEKNTWIYGPPGTGKSTYVRKQSNGDLYEKNINKWWDGYDGQANVVIEDIDPSMCEKLAHHIKVWADRYPFNSEVKQSHQRIYPEDYKLFITSNFTIEECFPLEKDQEAIKRRFKVICMDQLKQWDQ</sequence>
<comment type="cofactor">
    <cofactor evidence="1">
        <name>Mn(2+)</name>
        <dbReference type="ChEBI" id="CHEBI:29035"/>
    </cofactor>
</comment>
<dbReference type="GO" id="GO:0016779">
    <property type="term" value="F:nucleotidyltransferase activity"/>
    <property type="evidence" value="ECO:0007669"/>
    <property type="project" value="UniProtKB-KW"/>
</dbReference>
<comment type="similarity">
    <text evidence="3">Belongs to the nanoviruses/circoviruses replication-associated protein family.</text>
</comment>
<evidence type="ECO:0000256" key="11">
    <source>
        <dbReference type="ARBA" id="ARBA00022801"/>
    </source>
</evidence>
<keyword evidence="5" id="KW-0548">Nucleotidyltransferase</keyword>
<evidence type="ECO:0000256" key="5">
    <source>
        <dbReference type="ARBA" id="ARBA00022695"/>
    </source>
</evidence>
<keyword evidence="6" id="KW-0235">DNA replication</keyword>
<evidence type="ECO:0000256" key="3">
    <source>
        <dbReference type="ARBA" id="ARBA00008545"/>
    </source>
</evidence>
<keyword evidence="9" id="KW-0547">Nucleotide-binding</keyword>
<keyword evidence="7" id="KW-0540">Nuclease</keyword>